<organism evidence="1 2">
    <name type="scientific">Auriscalpium vulgare</name>
    <dbReference type="NCBI Taxonomy" id="40419"/>
    <lineage>
        <taxon>Eukaryota</taxon>
        <taxon>Fungi</taxon>
        <taxon>Dikarya</taxon>
        <taxon>Basidiomycota</taxon>
        <taxon>Agaricomycotina</taxon>
        <taxon>Agaricomycetes</taxon>
        <taxon>Russulales</taxon>
        <taxon>Auriscalpiaceae</taxon>
        <taxon>Auriscalpium</taxon>
    </lineage>
</organism>
<sequence>MCSSPCNITHMSSQPTQPLRSSVCWSCSTAGSLPRRTSGRTRAPRQMNRRTTTSSYCGRQRWARLANRHPACLLPRAFDAVFGLRAVPYAPIRGFFWQIDLRRWHRVALTGKRSASLLYLRADAPSTDRAYRTCDEAAIMWNHTPFPCARQRAALTNQRADFVLKPMSTMTIHQAIPGALDCL</sequence>
<reference evidence="1" key="1">
    <citation type="submission" date="2021-02" db="EMBL/GenBank/DDBJ databases">
        <authorList>
            <consortium name="DOE Joint Genome Institute"/>
            <person name="Ahrendt S."/>
            <person name="Looney B.P."/>
            <person name="Miyauchi S."/>
            <person name="Morin E."/>
            <person name="Drula E."/>
            <person name="Courty P.E."/>
            <person name="Chicoki N."/>
            <person name="Fauchery L."/>
            <person name="Kohler A."/>
            <person name="Kuo A."/>
            <person name="Labutti K."/>
            <person name="Pangilinan J."/>
            <person name="Lipzen A."/>
            <person name="Riley R."/>
            <person name="Andreopoulos W."/>
            <person name="He G."/>
            <person name="Johnson J."/>
            <person name="Barry K.W."/>
            <person name="Grigoriev I.V."/>
            <person name="Nagy L."/>
            <person name="Hibbett D."/>
            <person name="Henrissat B."/>
            <person name="Matheny P.B."/>
            <person name="Labbe J."/>
            <person name="Martin F."/>
        </authorList>
    </citation>
    <scope>NUCLEOTIDE SEQUENCE</scope>
    <source>
        <strain evidence="1">FP105234-sp</strain>
    </source>
</reference>
<comment type="caution">
    <text evidence="1">The sequence shown here is derived from an EMBL/GenBank/DDBJ whole genome shotgun (WGS) entry which is preliminary data.</text>
</comment>
<accession>A0ACB8RFG6</accession>
<dbReference type="EMBL" id="MU276056">
    <property type="protein sequence ID" value="KAI0042614.1"/>
    <property type="molecule type" value="Genomic_DNA"/>
</dbReference>
<reference evidence="1" key="2">
    <citation type="journal article" date="2022" name="New Phytol.">
        <title>Evolutionary transition to the ectomycorrhizal habit in the genomes of a hyperdiverse lineage of mushroom-forming fungi.</title>
        <authorList>
            <person name="Looney B."/>
            <person name="Miyauchi S."/>
            <person name="Morin E."/>
            <person name="Drula E."/>
            <person name="Courty P.E."/>
            <person name="Kohler A."/>
            <person name="Kuo A."/>
            <person name="LaButti K."/>
            <person name="Pangilinan J."/>
            <person name="Lipzen A."/>
            <person name="Riley R."/>
            <person name="Andreopoulos W."/>
            <person name="He G."/>
            <person name="Johnson J."/>
            <person name="Nolan M."/>
            <person name="Tritt A."/>
            <person name="Barry K.W."/>
            <person name="Grigoriev I.V."/>
            <person name="Nagy L.G."/>
            <person name="Hibbett D."/>
            <person name="Henrissat B."/>
            <person name="Matheny P.B."/>
            <person name="Labbe J."/>
            <person name="Martin F.M."/>
        </authorList>
    </citation>
    <scope>NUCLEOTIDE SEQUENCE</scope>
    <source>
        <strain evidence="1">FP105234-sp</strain>
    </source>
</reference>
<gene>
    <name evidence="1" type="ORF">FA95DRAFT_545638</name>
</gene>
<proteinExistence type="predicted"/>
<evidence type="ECO:0000313" key="2">
    <source>
        <dbReference type="Proteomes" id="UP000814033"/>
    </source>
</evidence>
<evidence type="ECO:0000313" key="1">
    <source>
        <dbReference type="EMBL" id="KAI0042614.1"/>
    </source>
</evidence>
<protein>
    <submittedName>
        <fullName evidence="1">Uncharacterized protein</fullName>
    </submittedName>
</protein>
<name>A0ACB8RFG6_9AGAM</name>
<dbReference type="Proteomes" id="UP000814033">
    <property type="component" value="Unassembled WGS sequence"/>
</dbReference>
<keyword evidence="2" id="KW-1185">Reference proteome</keyword>